<dbReference type="PROSITE" id="PS51257">
    <property type="entry name" value="PROKAR_LIPOPROTEIN"/>
    <property type="match status" value="1"/>
</dbReference>
<gene>
    <name evidence="2" type="ORF">UW84_C0021G0012</name>
</gene>
<sequence length="253" mass="28532">MKKSLKWFLAALALLLVGCNPLKVSLSPVDCNTANICNFTVTNNENSEVQPEGIEVRLENQGVPVTPIYNPLYNPKMYIVKNWERGVSHRITLPVGAPLQPDETRSYNFHLPKLEVPGQTLVDVSLFIPAPNIFSSSYGRYHKYAVVEVPGEKAILPFEYKIITCTQNTLRVLIKNHGGWGYRQIGIYLNGNLKNAWRITNPRPDGTDWLYTFDLPEETTLVQVDVNGLQEQPSFNPPSLDYHGARSYCVPTQ</sequence>
<dbReference type="Proteomes" id="UP000034797">
    <property type="component" value="Unassembled WGS sequence"/>
</dbReference>
<reference evidence="2 3" key="1">
    <citation type="journal article" date="2015" name="Nature">
        <title>rRNA introns, odd ribosomes, and small enigmatic genomes across a large radiation of phyla.</title>
        <authorList>
            <person name="Brown C.T."/>
            <person name="Hug L.A."/>
            <person name="Thomas B.C."/>
            <person name="Sharon I."/>
            <person name="Castelle C.J."/>
            <person name="Singh A."/>
            <person name="Wilkins M.J."/>
            <person name="Williams K.H."/>
            <person name="Banfield J.F."/>
        </authorList>
    </citation>
    <scope>NUCLEOTIDE SEQUENCE [LARGE SCALE GENOMIC DNA]</scope>
</reference>
<proteinExistence type="predicted"/>
<feature type="chain" id="PRO_5002538142" evidence="1">
    <location>
        <begin position="25"/>
        <end position="253"/>
    </location>
</feature>
<dbReference type="EMBL" id="LCJW01000021">
    <property type="protein sequence ID" value="KKT85843.1"/>
    <property type="molecule type" value="Genomic_DNA"/>
</dbReference>
<evidence type="ECO:0000313" key="3">
    <source>
        <dbReference type="Proteomes" id="UP000034797"/>
    </source>
</evidence>
<comment type="caution">
    <text evidence="2">The sequence shown here is derived from an EMBL/GenBank/DDBJ whole genome shotgun (WGS) entry which is preliminary data.</text>
</comment>
<dbReference type="AlphaFoldDB" id="A0A0G1KQK9"/>
<organism evidence="2 3">
    <name type="scientific">Candidatus Collierbacteria bacterium GW2011_GWA2_44_99</name>
    <dbReference type="NCBI Taxonomy" id="1618380"/>
    <lineage>
        <taxon>Bacteria</taxon>
        <taxon>Candidatus Collieribacteriota</taxon>
    </lineage>
</organism>
<name>A0A0G1KQK9_9BACT</name>
<feature type="signal peptide" evidence="1">
    <location>
        <begin position="1"/>
        <end position="24"/>
    </location>
</feature>
<accession>A0A0G1KQK9</accession>
<protein>
    <submittedName>
        <fullName evidence="2">Uncharacterized protein</fullName>
    </submittedName>
</protein>
<keyword evidence="1" id="KW-0732">Signal</keyword>
<evidence type="ECO:0000256" key="1">
    <source>
        <dbReference type="SAM" id="SignalP"/>
    </source>
</evidence>
<evidence type="ECO:0000313" key="2">
    <source>
        <dbReference type="EMBL" id="KKT85843.1"/>
    </source>
</evidence>